<proteinExistence type="predicted"/>
<evidence type="ECO:0000313" key="2">
    <source>
        <dbReference type="Proteomes" id="UP000037122"/>
    </source>
</evidence>
<accession>A0A0L0P642</accession>
<evidence type="ECO:0000313" key="1">
    <source>
        <dbReference type="EMBL" id="KNE01501.1"/>
    </source>
</evidence>
<dbReference type="Proteomes" id="UP000037122">
    <property type="component" value="Unassembled WGS sequence"/>
</dbReference>
<dbReference type="VEuPathDB" id="FungiDB:QG37_01327"/>
<protein>
    <submittedName>
        <fullName evidence="1">Uncharacterized protein</fullName>
    </submittedName>
</protein>
<dbReference type="AlphaFoldDB" id="A0A0L0P642"/>
<reference evidence="2" key="1">
    <citation type="journal article" date="2015" name="BMC Genomics">
        <title>Draft genome of a commonly misdiagnosed multidrug resistant pathogen Candida auris.</title>
        <authorList>
            <person name="Chatterjee S."/>
            <person name="Alampalli S.V."/>
            <person name="Nageshan R.K."/>
            <person name="Chettiar S.T."/>
            <person name="Joshi S."/>
            <person name="Tatu U.S."/>
        </authorList>
    </citation>
    <scope>NUCLEOTIDE SEQUENCE [LARGE SCALE GENOMIC DNA]</scope>
    <source>
        <strain evidence="2">6684</strain>
    </source>
</reference>
<gene>
    <name evidence="1" type="ORF">QG37_01327</name>
</gene>
<name>A0A0L0P642_CANAR</name>
<sequence length="106" mass="12119">MKKKDRMEMCEHLLIYARTYQRSSRLQRARSAAKCSGREQATWRRVREERTESYARMTVNVSTKPAEGRASECLEPFTWAAKNLWSLGLRNLGPGLGAENGLAEVN</sequence>
<dbReference type="EMBL" id="LGST01000009">
    <property type="protein sequence ID" value="KNE01501.1"/>
    <property type="molecule type" value="Genomic_DNA"/>
</dbReference>
<organism evidence="1 2">
    <name type="scientific">Candidozyma auris</name>
    <name type="common">Yeast</name>
    <name type="synonym">Candida auris</name>
    <dbReference type="NCBI Taxonomy" id="498019"/>
    <lineage>
        <taxon>Eukaryota</taxon>
        <taxon>Fungi</taxon>
        <taxon>Dikarya</taxon>
        <taxon>Ascomycota</taxon>
        <taxon>Saccharomycotina</taxon>
        <taxon>Pichiomycetes</taxon>
        <taxon>Metschnikowiaceae</taxon>
        <taxon>Candidozyma</taxon>
    </lineage>
</organism>
<comment type="caution">
    <text evidence="1">The sequence shown here is derived from an EMBL/GenBank/DDBJ whole genome shotgun (WGS) entry which is preliminary data.</text>
</comment>